<reference evidence="3" key="1">
    <citation type="submission" date="2016-01" db="EMBL/GenBank/DDBJ databases">
        <authorList>
            <person name="Mitreva M."/>
            <person name="Pepin K.H."/>
            <person name="Mihindukulasuriya K.A."/>
            <person name="Fulton R."/>
            <person name="Fronick C."/>
            <person name="O'Laughlin M."/>
            <person name="Miner T."/>
            <person name="Herter B."/>
            <person name="Rosa B.A."/>
            <person name="Cordes M."/>
            <person name="Tomlinson C."/>
            <person name="Wollam A."/>
            <person name="Palsikar V.B."/>
            <person name="Mardis E.R."/>
            <person name="Wilson R.K."/>
        </authorList>
    </citation>
    <scope>NUCLEOTIDE SEQUENCE [LARGE SCALE GENOMIC DNA]</scope>
    <source>
        <strain evidence="3">MJR8151</strain>
    </source>
</reference>
<dbReference type="PANTHER" id="PTHR38600:SF2">
    <property type="entry name" value="SLL0088 PROTEIN"/>
    <property type="match status" value="1"/>
</dbReference>
<gene>
    <name evidence="2" type="ORF">HMPREF3200_01503</name>
</gene>
<feature type="domain" description="HTH arsR-type" evidence="1">
    <location>
        <begin position="14"/>
        <end position="93"/>
    </location>
</feature>
<proteinExistence type="predicted"/>
<evidence type="ECO:0000313" key="3">
    <source>
        <dbReference type="Proteomes" id="UP000070383"/>
    </source>
</evidence>
<dbReference type="SUPFAM" id="SSF46785">
    <property type="entry name" value="Winged helix' DNA-binding domain"/>
    <property type="match status" value="1"/>
</dbReference>
<dbReference type="PRINTS" id="PR00778">
    <property type="entry name" value="HTHARSR"/>
</dbReference>
<dbReference type="InterPro" id="IPR011991">
    <property type="entry name" value="ArsR-like_HTH"/>
</dbReference>
<comment type="caution">
    <text evidence="2">The sequence shown here is derived from an EMBL/GenBank/DDBJ whole genome shotgun (WGS) entry which is preliminary data.</text>
</comment>
<organism evidence="2 3">
    <name type="scientific">Anaerococcus tetradius</name>
    <dbReference type="NCBI Taxonomy" id="33036"/>
    <lineage>
        <taxon>Bacteria</taxon>
        <taxon>Bacillati</taxon>
        <taxon>Bacillota</taxon>
        <taxon>Tissierellia</taxon>
        <taxon>Tissierellales</taxon>
        <taxon>Peptoniphilaceae</taxon>
        <taxon>Anaerococcus</taxon>
    </lineage>
</organism>
<dbReference type="Proteomes" id="UP000070383">
    <property type="component" value="Unassembled WGS sequence"/>
</dbReference>
<dbReference type="Gene3D" id="1.10.10.10">
    <property type="entry name" value="Winged helix-like DNA-binding domain superfamily/Winged helix DNA-binding domain"/>
    <property type="match status" value="1"/>
</dbReference>
<sequence length="145" mass="16630">MIALKEVHILNSLEEINIVSDPIRLKILMTLGTSPKTAQDLSDALGVSRSKIHYHLKILQQNGIIEVVDTELINGITQKYFLPVAKAFIPNSEIFNKNLEEKQFTFKIPKESYESFENELNELIKKYDKDDGNSESFQVQIYKLS</sequence>
<protein>
    <submittedName>
        <fullName evidence="2">Transcriptional regulator, ArsR family</fullName>
    </submittedName>
</protein>
<evidence type="ECO:0000313" key="2">
    <source>
        <dbReference type="EMBL" id="KWZ77327.1"/>
    </source>
</evidence>
<dbReference type="InterPro" id="IPR036390">
    <property type="entry name" value="WH_DNA-bd_sf"/>
</dbReference>
<dbReference type="CDD" id="cd00090">
    <property type="entry name" value="HTH_ARSR"/>
    <property type="match status" value="1"/>
</dbReference>
<dbReference type="PATRIC" id="fig|33036.3.peg.1488"/>
<dbReference type="RefSeq" id="WP_231723874.1">
    <property type="nucleotide sequence ID" value="NZ_KQ955286.1"/>
</dbReference>
<dbReference type="STRING" id="33036.HMPREF3200_01503"/>
<dbReference type="AlphaFoldDB" id="A0A133KCW6"/>
<dbReference type="PANTHER" id="PTHR38600">
    <property type="entry name" value="TRANSCRIPTIONAL REGULATORY PROTEIN"/>
    <property type="match status" value="1"/>
</dbReference>
<dbReference type="GO" id="GO:0003700">
    <property type="term" value="F:DNA-binding transcription factor activity"/>
    <property type="evidence" value="ECO:0007669"/>
    <property type="project" value="InterPro"/>
</dbReference>
<dbReference type="InterPro" id="IPR036388">
    <property type="entry name" value="WH-like_DNA-bd_sf"/>
</dbReference>
<name>A0A133KCW6_9FIRM</name>
<dbReference type="Pfam" id="PF01022">
    <property type="entry name" value="HTH_5"/>
    <property type="match status" value="1"/>
</dbReference>
<dbReference type="InterPro" id="IPR001845">
    <property type="entry name" value="HTH_ArsR_DNA-bd_dom"/>
</dbReference>
<dbReference type="EMBL" id="LRPM01000055">
    <property type="protein sequence ID" value="KWZ77327.1"/>
    <property type="molecule type" value="Genomic_DNA"/>
</dbReference>
<accession>A0A133KCW6</accession>
<keyword evidence="3" id="KW-1185">Reference proteome</keyword>
<evidence type="ECO:0000259" key="1">
    <source>
        <dbReference type="SMART" id="SM00418"/>
    </source>
</evidence>
<dbReference type="SMART" id="SM00418">
    <property type="entry name" value="HTH_ARSR"/>
    <property type="match status" value="1"/>
</dbReference>